<accession>A0A1I6NVQ3</accession>
<dbReference type="RefSeq" id="WP_091832422.1">
    <property type="nucleotide sequence ID" value="NZ_FPAA01000001.1"/>
</dbReference>
<dbReference type="AlphaFoldDB" id="A0A1I6NVQ3"/>
<keyword evidence="1" id="KW-0472">Membrane</keyword>
<feature type="transmembrane region" description="Helical" evidence="1">
    <location>
        <begin position="6"/>
        <end position="28"/>
    </location>
</feature>
<protein>
    <recommendedName>
        <fullName evidence="4">tRNA_anti-like</fullName>
    </recommendedName>
</protein>
<proteinExistence type="predicted"/>
<evidence type="ECO:0008006" key="4">
    <source>
        <dbReference type="Google" id="ProtNLM"/>
    </source>
</evidence>
<evidence type="ECO:0000313" key="3">
    <source>
        <dbReference type="Proteomes" id="UP000198660"/>
    </source>
</evidence>
<dbReference type="Proteomes" id="UP000198660">
    <property type="component" value="Unassembled WGS sequence"/>
</dbReference>
<dbReference type="OrthoDB" id="1656098at2"/>
<keyword evidence="3" id="KW-1185">Reference proteome</keyword>
<organism evidence="2 3">
    <name type="scientific">Marininema halotolerans</name>
    <dbReference type="NCBI Taxonomy" id="1155944"/>
    <lineage>
        <taxon>Bacteria</taxon>
        <taxon>Bacillati</taxon>
        <taxon>Bacillota</taxon>
        <taxon>Bacilli</taxon>
        <taxon>Bacillales</taxon>
        <taxon>Thermoactinomycetaceae</taxon>
        <taxon>Marininema</taxon>
    </lineage>
</organism>
<evidence type="ECO:0000256" key="1">
    <source>
        <dbReference type="SAM" id="Phobius"/>
    </source>
</evidence>
<dbReference type="EMBL" id="FPAA01000001">
    <property type="protein sequence ID" value="SFS31980.1"/>
    <property type="molecule type" value="Genomic_DNA"/>
</dbReference>
<feature type="transmembrane region" description="Helical" evidence="1">
    <location>
        <begin position="40"/>
        <end position="64"/>
    </location>
</feature>
<name>A0A1I6NVQ3_9BACL</name>
<evidence type="ECO:0000313" key="2">
    <source>
        <dbReference type="EMBL" id="SFS31980.1"/>
    </source>
</evidence>
<keyword evidence="1" id="KW-0812">Transmembrane</keyword>
<reference evidence="3" key="1">
    <citation type="submission" date="2016-10" db="EMBL/GenBank/DDBJ databases">
        <authorList>
            <person name="Varghese N."/>
            <person name="Submissions S."/>
        </authorList>
    </citation>
    <scope>NUCLEOTIDE SEQUENCE [LARGE SCALE GENOMIC DNA]</scope>
    <source>
        <strain evidence="3">DSM 45789</strain>
    </source>
</reference>
<keyword evidence="1" id="KW-1133">Transmembrane helix</keyword>
<gene>
    <name evidence="2" type="ORF">SAMN05444972_101173</name>
</gene>
<sequence>MSDDVIRFLLLLGVPFFLVVAIFGAVLWIKPMPWGKRVKLYSRIRAATFTIVALFLGLSIYWIASLNGVDYVDAMMGAHKTPQVEKSPQVKCEITNDQFATTHDHFTLKGKVDSGTEVEINGFGVFGQPKVKSDGTFSYEIKTKRVADGTAQYKFKISANKKGKEANNKIVVITRELSGGKEQDESTKALAHLDNVSKTINYQALKKDANKNIYQYRRASVKYTGQISEIREEEFGSTVMLLNVTKDQQGKWKDPVIVRLEGRVVDKAKGDMITVYGKVGTEYSNESLWDRDIPAVDAIRMK</sequence>